<sequence length="91" mass="11127">MTEDEITDEQWNILRVLRQHRRIPVREIHNELTELPESRFEVSPDYGEGWNDEREEVWDLKSELHNKGLITNDYQEWYLTKEGREILSRES</sequence>
<dbReference type="Proteomes" id="UP001570511">
    <property type="component" value="Unassembled WGS sequence"/>
</dbReference>
<dbReference type="EMBL" id="JBGNYA010000001">
    <property type="protein sequence ID" value="MFA1612164.1"/>
    <property type="molecule type" value="Genomic_DNA"/>
</dbReference>
<name>A0ABD5MHU5_9EURY</name>
<evidence type="ECO:0008006" key="3">
    <source>
        <dbReference type="Google" id="ProtNLM"/>
    </source>
</evidence>
<dbReference type="AlphaFoldDB" id="A0ABD5MHU5"/>
<keyword evidence="2" id="KW-1185">Reference proteome</keyword>
<comment type="caution">
    <text evidence="1">The sequence shown here is derived from an EMBL/GenBank/DDBJ whole genome shotgun (WGS) entry which is preliminary data.</text>
</comment>
<reference evidence="1 2" key="1">
    <citation type="submission" date="2024-08" db="EMBL/GenBank/DDBJ databases">
        <title>Halobellus sp. MBLA0158 whole genome sequence.</title>
        <authorList>
            <person name="Hwang C.Y."/>
            <person name="Cho E.-S."/>
            <person name="Seo M.-J."/>
        </authorList>
    </citation>
    <scope>NUCLEOTIDE SEQUENCE [LARGE SCALE GENOMIC DNA]</scope>
    <source>
        <strain evidence="1 2">MBLA0158</strain>
    </source>
</reference>
<evidence type="ECO:0000313" key="1">
    <source>
        <dbReference type="EMBL" id="MFA1612164.1"/>
    </source>
</evidence>
<dbReference type="RefSeq" id="WP_372390877.1">
    <property type="nucleotide sequence ID" value="NZ_JBGNYA010000001.1"/>
</dbReference>
<accession>A0ABD5MHU5</accession>
<protein>
    <recommendedName>
        <fullName evidence="3">ArsR family transcriptional regulator</fullName>
    </recommendedName>
</protein>
<gene>
    <name evidence="1" type="ORF">OS889_14275</name>
</gene>
<proteinExistence type="predicted"/>
<organism evidence="1 2">
    <name type="scientific">Halobellus rubicundus</name>
    <dbReference type="NCBI Taxonomy" id="2996466"/>
    <lineage>
        <taxon>Archaea</taxon>
        <taxon>Methanobacteriati</taxon>
        <taxon>Methanobacteriota</taxon>
        <taxon>Stenosarchaea group</taxon>
        <taxon>Halobacteria</taxon>
        <taxon>Halobacteriales</taxon>
        <taxon>Haloferacaceae</taxon>
        <taxon>Halobellus</taxon>
    </lineage>
</organism>
<evidence type="ECO:0000313" key="2">
    <source>
        <dbReference type="Proteomes" id="UP001570511"/>
    </source>
</evidence>